<evidence type="ECO:0000313" key="2">
    <source>
        <dbReference type="Proteomes" id="UP000479563"/>
    </source>
</evidence>
<dbReference type="Pfam" id="PF16677">
    <property type="entry name" value="GP3_package"/>
    <property type="match status" value="1"/>
</dbReference>
<dbReference type="EMBL" id="WKQP01000010">
    <property type="protein sequence ID" value="MSC60106.1"/>
    <property type="molecule type" value="Genomic_DNA"/>
</dbReference>
<dbReference type="Proteomes" id="UP000479563">
    <property type="component" value="Unassembled WGS sequence"/>
</dbReference>
<reference evidence="1 2" key="1">
    <citation type="journal article" date="2019" name="Nat. Med.">
        <title>A library of human gut bacterial isolates paired with longitudinal multiomics data enables mechanistic microbiome research.</title>
        <authorList>
            <person name="Poyet M."/>
            <person name="Groussin M."/>
            <person name="Gibbons S.M."/>
            <person name="Avila-Pacheco J."/>
            <person name="Jiang X."/>
            <person name="Kearney S.M."/>
            <person name="Perrotta A.R."/>
            <person name="Berdy B."/>
            <person name="Zhao S."/>
            <person name="Lieberman T.D."/>
            <person name="Swanson P.K."/>
            <person name="Smith M."/>
            <person name="Roesemann S."/>
            <person name="Alexander J.E."/>
            <person name="Rich S.A."/>
            <person name="Livny J."/>
            <person name="Vlamakis H."/>
            <person name="Clish C."/>
            <person name="Bullock K."/>
            <person name="Deik A."/>
            <person name="Scott J."/>
            <person name="Pierce K.A."/>
            <person name="Xavier R.J."/>
            <person name="Alm E.J."/>
        </authorList>
    </citation>
    <scope>NUCLEOTIDE SEQUENCE [LARGE SCALE GENOMIC DNA]</scope>
    <source>
        <strain evidence="1 2">BIOML-A11</strain>
    </source>
</reference>
<sequence>MGRNQYGPAPRYTSKEEIIDLIDKYFEDCKGKPFTDPDTGRQMVDKYGYPIFIGQRPPTVTGLALALGFKSRQSLLNYGGKKEFRDTIMEAKSRIEMYVEERLFDKDGANGAKFSLQNNFKGWDADKRAEDDGKAPAINIICDIPRVSDTLSQPQATESEEDNLSE</sequence>
<dbReference type="InterPro" id="IPR032066">
    <property type="entry name" value="GP3_package"/>
</dbReference>
<dbReference type="Gene3D" id="1.10.132.80">
    <property type="match status" value="1"/>
</dbReference>
<proteinExistence type="predicted"/>
<name>A0A6L5T7P7_9FIRM</name>
<dbReference type="AlphaFoldDB" id="A0A6L5T7P7"/>
<organism evidence="1 2">
    <name type="scientific">Agathobacter rectalis</name>
    <dbReference type="NCBI Taxonomy" id="39491"/>
    <lineage>
        <taxon>Bacteria</taxon>
        <taxon>Bacillati</taxon>
        <taxon>Bacillota</taxon>
        <taxon>Clostridia</taxon>
        <taxon>Lachnospirales</taxon>
        <taxon>Lachnospiraceae</taxon>
        <taxon>Agathobacter</taxon>
    </lineage>
</organism>
<dbReference type="RefSeq" id="WP_154266923.1">
    <property type="nucleotide sequence ID" value="NZ_WKQP01000010.1"/>
</dbReference>
<protein>
    <submittedName>
        <fullName evidence="1">Uncharacterized protein</fullName>
    </submittedName>
</protein>
<accession>A0A6L5T7P7</accession>
<evidence type="ECO:0000313" key="1">
    <source>
        <dbReference type="EMBL" id="MSC60106.1"/>
    </source>
</evidence>
<gene>
    <name evidence="1" type="ORF">GKE07_07830</name>
</gene>
<comment type="caution">
    <text evidence="1">The sequence shown here is derived from an EMBL/GenBank/DDBJ whole genome shotgun (WGS) entry which is preliminary data.</text>
</comment>